<feature type="compositionally biased region" description="Basic and acidic residues" evidence="2">
    <location>
        <begin position="9"/>
        <end position="23"/>
    </location>
</feature>
<keyword evidence="3" id="KW-1185">Reference proteome</keyword>
<protein>
    <submittedName>
        <fullName evidence="4">HSF1 protein</fullName>
    </submittedName>
</protein>
<evidence type="ECO:0000256" key="2">
    <source>
        <dbReference type="SAM" id="MobiDB-lite"/>
    </source>
</evidence>
<dbReference type="WBParaSite" id="HCON_00186355-00001">
    <property type="protein sequence ID" value="HCON_00186355-00001"/>
    <property type="gene ID" value="HCON_00186355"/>
</dbReference>
<feature type="region of interest" description="Disordered" evidence="2">
    <location>
        <begin position="1"/>
        <end position="35"/>
    </location>
</feature>
<keyword evidence="1" id="KW-0175">Coiled coil</keyword>
<accession>A0A7I4Z6Q4</accession>
<proteinExistence type="predicted"/>
<dbReference type="AlphaFoldDB" id="A0A7I4Z6Q4"/>
<evidence type="ECO:0000256" key="1">
    <source>
        <dbReference type="SAM" id="Coils"/>
    </source>
</evidence>
<dbReference type="Proteomes" id="UP000025227">
    <property type="component" value="Unplaced"/>
</dbReference>
<evidence type="ECO:0000313" key="3">
    <source>
        <dbReference type="Proteomes" id="UP000025227"/>
    </source>
</evidence>
<feature type="coiled-coil region" evidence="1">
    <location>
        <begin position="38"/>
        <end position="65"/>
    </location>
</feature>
<reference evidence="4" key="1">
    <citation type="submission" date="2020-12" db="UniProtKB">
        <authorList>
            <consortium name="WormBaseParasite"/>
        </authorList>
    </citation>
    <scope>IDENTIFICATION</scope>
    <source>
        <strain evidence="4">MHco3</strain>
    </source>
</reference>
<organism evidence="3 4">
    <name type="scientific">Haemonchus contortus</name>
    <name type="common">Barber pole worm</name>
    <dbReference type="NCBI Taxonomy" id="6289"/>
    <lineage>
        <taxon>Eukaryota</taxon>
        <taxon>Metazoa</taxon>
        <taxon>Ecdysozoa</taxon>
        <taxon>Nematoda</taxon>
        <taxon>Chromadorea</taxon>
        <taxon>Rhabditida</taxon>
        <taxon>Rhabditina</taxon>
        <taxon>Rhabditomorpha</taxon>
        <taxon>Strongyloidea</taxon>
        <taxon>Trichostrongylidae</taxon>
        <taxon>Haemonchus</taxon>
    </lineage>
</organism>
<sequence length="86" mass="9382">NCTGYSVTMEDRATSPVTMEDRATSPISNADNDVPDALDSFIQEVKELSNQAASLERQMHRCLLAAVQAGLPVPQNVLHNLNIDNE</sequence>
<evidence type="ECO:0000313" key="4">
    <source>
        <dbReference type="WBParaSite" id="HCON_00186355-00001"/>
    </source>
</evidence>
<name>A0A7I4Z6Q4_HAECO</name>